<dbReference type="InParanoid" id="A0A7J7CL64"/>
<evidence type="ECO:0000313" key="2">
    <source>
        <dbReference type="Proteomes" id="UP000593562"/>
    </source>
</evidence>
<name>A0A7J7CL64_TRIWF</name>
<organism evidence="1 2">
    <name type="scientific">Tripterygium wilfordii</name>
    <name type="common">Thunder God vine</name>
    <dbReference type="NCBI Taxonomy" id="458696"/>
    <lineage>
        <taxon>Eukaryota</taxon>
        <taxon>Viridiplantae</taxon>
        <taxon>Streptophyta</taxon>
        <taxon>Embryophyta</taxon>
        <taxon>Tracheophyta</taxon>
        <taxon>Spermatophyta</taxon>
        <taxon>Magnoliopsida</taxon>
        <taxon>eudicotyledons</taxon>
        <taxon>Gunneridae</taxon>
        <taxon>Pentapetalae</taxon>
        <taxon>rosids</taxon>
        <taxon>fabids</taxon>
        <taxon>Celastrales</taxon>
        <taxon>Celastraceae</taxon>
        <taxon>Tripterygium</taxon>
    </lineage>
</organism>
<sequence>MIFREVVEDEDVYFGEEAEDGFRDGKLCYELRKFLRDIVISRARSASEVYPLVKAAGKIGTSDELLNEAGLAAEAEEKETHSFEIGPSQKIFKLYHAI</sequence>
<dbReference type="EMBL" id="JAAARO010000015">
    <property type="protein sequence ID" value="KAF5734805.1"/>
    <property type="molecule type" value="Genomic_DNA"/>
</dbReference>
<gene>
    <name evidence="1" type="ORF">HS088_TW15G00298</name>
</gene>
<dbReference type="GO" id="GO:0004386">
    <property type="term" value="F:helicase activity"/>
    <property type="evidence" value="ECO:0007669"/>
    <property type="project" value="UniProtKB-KW"/>
</dbReference>
<proteinExistence type="predicted"/>
<keyword evidence="1" id="KW-0067">ATP-binding</keyword>
<accession>A0A7J7CL64</accession>
<keyword evidence="1" id="KW-0547">Nucleotide-binding</keyword>
<reference evidence="1 2" key="1">
    <citation type="journal article" date="2020" name="Nat. Commun.">
        <title>Genome of Tripterygium wilfordii and identification of cytochrome P450 involved in triptolide biosynthesis.</title>
        <authorList>
            <person name="Tu L."/>
            <person name="Su P."/>
            <person name="Zhang Z."/>
            <person name="Gao L."/>
            <person name="Wang J."/>
            <person name="Hu T."/>
            <person name="Zhou J."/>
            <person name="Zhang Y."/>
            <person name="Zhao Y."/>
            <person name="Liu Y."/>
            <person name="Song Y."/>
            <person name="Tong Y."/>
            <person name="Lu Y."/>
            <person name="Yang J."/>
            <person name="Xu C."/>
            <person name="Jia M."/>
            <person name="Peters R.J."/>
            <person name="Huang L."/>
            <person name="Gao W."/>
        </authorList>
    </citation>
    <scope>NUCLEOTIDE SEQUENCE [LARGE SCALE GENOMIC DNA]</scope>
    <source>
        <strain evidence="2">cv. XIE 37</strain>
        <tissue evidence="1">Leaf</tissue>
    </source>
</reference>
<dbReference type="Proteomes" id="UP000593562">
    <property type="component" value="Unassembled WGS sequence"/>
</dbReference>
<keyword evidence="2" id="KW-1185">Reference proteome</keyword>
<protein>
    <submittedName>
        <fullName evidence="1">DNA repair helicase XPB1</fullName>
    </submittedName>
</protein>
<keyword evidence="1" id="KW-0347">Helicase</keyword>
<evidence type="ECO:0000313" key="1">
    <source>
        <dbReference type="EMBL" id="KAF5734805.1"/>
    </source>
</evidence>
<dbReference type="AlphaFoldDB" id="A0A7J7CL64"/>
<comment type="caution">
    <text evidence="1">The sequence shown here is derived from an EMBL/GenBank/DDBJ whole genome shotgun (WGS) entry which is preliminary data.</text>
</comment>
<keyword evidence="1" id="KW-0378">Hydrolase</keyword>